<comment type="caution">
    <text evidence="1">The sequence shown here is derived from an EMBL/GenBank/DDBJ whole genome shotgun (WGS) entry which is preliminary data.</text>
</comment>
<dbReference type="OrthoDB" id="3509184at2759"/>
<dbReference type="AlphaFoldDB" id="A0A4Z1IH27"/>
<name>A0A4Z1IH27_9HELO</name>
<sequence length="116" mass="13171">MFNQQLCIRADQNLDLHLKFSADSPNYSPHIIHKTANSAGKKTDSVAVTLVDVICKFLPTNAHGLWSTSSILALDAFDETHCGFIARKDRKVQVVFNDMTFKKRWHYGYEILDDGQ</sequence>
<dbReference type="EMBL" id="PQXJ01000141">
    <property type="protein sequence ID" value="TGO60685.1"/>
    <property type="molecule type" value="Genomic_DNA"/>
</dbReference>
<evidence type="ECO:0000313" key="2">
    <source>
        <dbReference type="Proteomes" id="UP000297452"/>
    </source>
</evidence>
<dbReference type="Proteomes" id="UP000297452">
    <property type="component" value="Unassembled WGS sequence"/>
</dbReference>
<reference evidence="1 2" key="1">
    <citation type="submission" date="2017-12" db="EMBL/GenBank/DDBJ databases">
        <title>Comparative genomics of Botrytis spp.</title>
        <authorList>
            <person name="Valero-Jimenez C.A."/>
            <person name="Tapia P."/>
            <person name="Veloso J."/>
            <person name="Silva-Moreno E."/>
            <person name="Staats M."/>
            <person name="Valdes J.H."/>
            <person name="Van Kan J.A.L."/>
        </authorList>
    </citation>
    <scope>NUCLEOTIDE SEQUENCE [LARGE SCALE GENOMIC DNA]</scope>
    <source>
        <strain evidence="1 2">MUCL2120</strain>
    </source>
</reference>
<organism evidence="1 2">
    <name type="scientific">Botryotinia narcissicola</name>
    <dbReference type="NCBI Taxonomy" id="278944"/>
    <lineage>
        <taxon>Eukaryota</taxon>
        <taxon>Fungi</taxon>
        <taxon>Dikarya</taxon>
        <taxon>Ascomycota</taxon>
        <taxon>Pezizomycotina</taxon>
        <taxon>Leotiomycetes</taxon>
        <taxon>Helotiales</taxon>
        <taxon>Sclerotiniaceae</taxon>
        <taxon>Botryotinia</taxon>
    </lineage>
</organism>
<accession>A0A4Z1IH27</accession>
<gene>
    <name evidence="1" type="ORF">BOTNAR_0141g00230</name>
</gene>
<proteinExistence type="predicted"/>
<evidence type="ECO:0000313" key="1">
    <source>
        <dbReference type="EMBL" id="TGO60685.1"/>
    </source>
</evidence>
<keyword evidence="2" id="KW-1185">Reference proteome</keyword>
<protein>
    <submittedName>
        <fullName evidence="1">Uncharacterized protein</fullName>
    </submittedName>
</protein>